<organism evidence="1 2">
    <name type="scientific">Hibiscus sabdariffa</name>
    <name type="common">roselle</name>
    <dbReference type="NCBI Taxonomy" id="183260"/>
    <lineage>
        <taxon>Eukaryota</taxon>
        <taxon>Viridiplantae</taxon>
        <taxon>Streptophyta</taxon>
        <taxon>Embryophyta</taxon>
        <taxon>Tracheophyta</taxon>
        <taxon>Spermatophyta</taxon>
        <taxon>Magnoliopsida</taxon>
        <taxon>eudicotyledons</taxon>
        <taxon>Gunneridae</taxon>
        <taxon>Pentapetalae</taxon>
        <taxon>rosids</taxon>
        <taxon>malvids</taxon>
        <taxon>Malvales</taxon>
        <taxon>Malvaceae</taxon>
        <taxon>Malvoideae</taxon>
        <taxon>Hibiscus</taxon>
    </lineage>
</organism>
<sequence length="70" mass="7626">MVLTPTRELGIPVEDQAMMIGKGLPFKTALVVGGDPIARQLYRVPQGVELGSTLRKESMVVEVVCRYPLA</sequence>
<dbReference type="Proteomes" id="UP001396334">
    <property type="component" value="Unassembled WGS sequence"/>
</dbReference>
<gene>
    <name evidence="1" type="ORF">V6N11_064383</name>
</gene>
<evidence type="ECO:0000313" key="1">
    <source>
        <dbReference type="EMBL" id="KAK8989974.1"/>
    </source>
</evidence>
<dbReference type="InterPro" id="IPR027417">
    <property type="entry name" value="P-loop_NTPase"/>
</dbReference>
<name>A0ABR2PNV3_9ROSI</name>
<comment type="caution">
    <text evidence="1">The sequence shown here is derived from an EMBL/GenBank/DDBJ whole genome shotgun (WGS) entry which is preliminary data.</text>
</comment>
<accession>A0ABR2PNV3</accession>
<protein>
    <submittedName>
        <fullName evidence="1">Uncharacterized protein</fullName>
    </submittedName>
</protein>
<proteinExistence type="predicted"/>
<dbReference type="Gene3D" id="3.40.50.300">
    <property type="entry name" value="P-loop containing nucleotide triphosphate hydrolases"/>
    <property type="match status" value="1"/>
</dbReference>
<evidence type="ECO:0000313" key="2">
    <source>
        <dbReference type="Proteomes" id="UP001396334"/>
    </source>
</evidence>
<reference evidence="1 2" key="1">
    <citation type="journal article" date="2024" name="G3 (Bethesda)">
        <title>Genome assembly of Hibiscus sabdariffa L. provides insights into metabolisms of medicinal natural products.</title>
        <authorList>
            <person name="Kim T."/>
        </authorList>
    </citation>
    <scope>NUCLEOTIDE SEQUENCE [LARGE SCALE GENOMIC DNA]</scope>
    <source>
        <strain evidence="1">TK-2024</strain>
        <tissue evidence="1">Old leaves</tissue>
    </source>
</reference>
<keyword evidence="2" id="KW-1185">Reference proteome</keyword>
<dbReference type="EMBL" id="JBBPBN010000056">
    <property type="protein sequence ID" value="KAK8989974.1"/>
    <property type="molecule type" value="Genomic_DNA"/>
</dbReference>